<evidence type="ECO:0000313" key="2">
    <source>
        <dbReference type="EMBL" id="PPQ88594.1"/>
    </source>
</evidence>
<keyword evidence="3" id="KW-1185">Reference proteome</keyword>
<dbReference type="EMBL" id="NHYD01002059">
    <property type="protein sequence ID" value="PPQ88594.1"/>
    <property type="molecule type" value="Genomic_DNA"/>
</dbReference>
<feature type="region of interest" description="Disordered" evidence="1">
    <location>
        <begin position="1"/>
        <end position="22"/>
    </location>
</feature>
<protein>
    <submittedName>
        <fullName evidence="2">Uncharacterized protein</fullName>
    </submittedName>
</protein>
<evidence type="ECO:0000256" key="1">
    <source>
        <dbReference type="SAM" id="MobiDB-lite"/>
    </source>
</evidence>
<gene>
    <name evidence="2" type="ORF">CVT25_009974</name>
</gene>
<reference evidence="2 3" key="1">
    <citation type="journal article" date="2018" name="Evol. Lett.">
        <title>Horizontal gene cluster transfer increased hallucinogenic mushroom diversity.</title>
        <authorList>
            <person name="Reynolds H.T."/>
            <person name="Vijayakumar V."/>
            <person name="Gluck-Thaler E."/>
            <person name="Korotkin H.B."/>
            <person name="Matheny P.B."/>
            <person name="Slot J.C."/>
        </authorList>
    </citation>
    <scope>NUCLEOTIDE SEQUENCE [LARGE SCALE GENOMIC DNA]</scope>
    <source>
        <strain evidence="2 3">2631</strain>
    </source>
</reference>
<dbReference type="InParanoid" id="A0A409XD07"/>
<dbReference type="Proteomes" id="UP000283269">
    <property type="component" value="Unassembled WGS sequence"/>
</dbReference>
<proteinExistence type="predicted"/>
<organism evidence="2 3">
    <name type="scientific">Psilocybe cyanescens</name>
    <dbReference type="NCBI Taxonomy" id="93625"/>
    <lineage>
        <taxon>Eukaryota</taxon>
        <taxon>Fungi</taxon>
        <taxon>Dikarya</taxon>
        <taxon>Basidiomycota</taxon>
        <taxon>Agaricomycotina</taxon>
        <taxon>Agaricomycetes</taxon>
        <taxon>Agaricomycetidae</taxon>
        <taxon>Agaricales</taxon>
        <taxon>Agaricineae</taxon>
        <taxon>Strophariaceae</taxon>
        <taxon>Psilocybe</taxon>
    </lineage>
</organism>
<accession>A0A409XD07</accession>
<evidence type="ECO:0000313" key="3">
    <source>
        <dbReference type="Proteomes" id="UP000283269"/>
    </source>
</evidence>
<name>A0A409XD07_PSICY</name>
<dbReference type="AlphaFoldDB" id="A0A409XD07"/>
<sequence length="123" mass="13525">MASLEHLPVDSRLPDPGRNPLPHEGVCPADNALVLTALAVTLASAGKTIALMDSIFHITRIIVGENENDAVDVRSLTQRLQDFQTLMHNGLSNIPVARVSGLYDLLESYHWYEVLPCTSCFQK</sequence>
<comment type="caution">
    <text evidence="2">The sequence shown here is derived from an EMBL/GenBank/DDBJ whole genome shotgun (WGS) entry which is preliminary data.</text>
</comment>